<evidence type="ECO:0000259" key="5">
    <source>
        <dbReference type="PROSITE" id="PS50043"/>
    </source>
</evidence>
<comment type="caution">
    <text evidence="7">The sequence shown here is derived from an EMBL/GenBank/DDBJ whole genome shotgun (WGS) entry which is preliminary data.</text>
</comment>
<evidence type="ECO:0000256" key="1">
    <source>
        <dbReference type="ARBA" id="ARBA00018672"/>
    </source>
</evidence>
<dbReference type="Gene3D" id="3.40.50.2300">
    <property type="match status" value="1"/>
</dbReference>
<dbReference type="InterPro" id="IPR036388">
    <property type="entry name" value="WH-like_DNA-bd_sf"/>
</dbReference>
<feature type="modified residue" description="4-aspartylphosphate" evidence="4">
    <location>
        <position position="56"/>
    </location>
</feature>
<dbReference type="Pfam" id="PF00072">
    <property type="entry name" value="Response_reg"/>
    <property type="match status" value="1"/>
</dbReference>
<keyword evidence="2" id="KW-0238">DNA-binding</keyword>
<dbReference type="SMART" id="SM00448">
    <property type="entry name" value="REC"/>
    <property type="match status" value="1"/>
</dbReference>
<dbReference type="CDD" id="cd06170">
    <property type="entry name" value="LuxR_C_like"/>
    <property type="match status" value="1"/>
</dbReference>
<proteinExistence type="predicted"/>
<name>B1V0D2_CLOPF</name>
<reference evidence="7 8" key="1">
    <citation type="submission" date="2008-03" db="EMBL/GenBank/DDBJ databases">
        <authorList>
            <person name="Paulsen I."/>
            <person name="Sebastian Y."/>
        </authorList>
    </citation>
    <scope>NUCLEOTIDE SEQUENCE [LARGE SCALE GENOMIC DNA]</scope>
    <source>
        <strain evidence="8">D str. JGS1721</strain>
    </source>
</reference>
<dbReference type="Proteomes" id="UP000003188">
    <property type="component" value="Unassembled WGS sequence"/>
</dbReference>
<dbReference type="GO" id="GO:0003677">
    <property type="term" value="F:DNA binding"/>
    <property type="evidence" value="ECO:0007669"/>
    <property type="project" value="UniProtKB-KW"/>
</dbReference>
<sequence>MNILLIDDHSLFSESLALAIKQFDEIDKLTVINTEQEFKCLQNKYGLDLFDIVLLDINLDKNFSSDGFDIAKKMIVKYPSIKIILLTGYDLPVYQYEAKRIGIKGFVNKNIDCISLINIIKKIIEGGDHFSTNIVFADLLTEREKEILSLLGKGERRKNIAKTIYISERTLTNHIQNILEKLEVDSTIKAIIKAQKLGYIK</sequence>
<keyword evidence="4" id="KW-0597">Phosphoprotein</keyword>
<dbReference type="PANTHER" id="PTHR45566:SF1">
    <property type="entry name" value="HTH-TYPE TRANSCRIPTIONAL REGULATOR YHJB-RELATED"/>
    <property type="match status" value="1"/>
</dbReference>
<dbReference type="PROSITE" id="PS50110">
    <property type="entry name" value="RESPONSE_REGULATORY"/>
    <property type="match status" value="1"/>
</dbReference>
<evidence type="ECO:0000313" key="7">
    <source>
        <dbReference type="EMBL" id="EDT72745.1"/>
    </source>
</evidence>
<evidence type="ECO:0000256" key="3">
    <source>
        <dbReference type="ARBA" id="ARBA00024867"/>
    </source>
</evidence>
<dbReference type="EMBL" id="ABOO01000006">
    <property type="protein sequence ID" value="EDT72745.1"/>
    <property type="molecule type" value="Genomic_DNA"/>
</dbReference>
<organism evidence="7 8">
    <name type="scientific">Clostridium perfringens D str. JGS1721</name>
    <dbReference type="NCBI Taxonomy" id="488537"/>
    <lineage>
        <taxon>Bacteria</taxon>
        <taxon>Bacillati</taxon>
        <taxon>Bacillota</taxon>
        <taxon>Clostridia</taxon>
        <taxon>Eubacteriales</taxon>
        <taxon>Clostridiaceae</taxon>
        <taxon>Clostridium</taxon>
    </lineage>
</organism>
<comment type="function">
    <text evidence="3">May play the central regulatory role in sporulation. It may be an element of the effector pathway responsible for the activation of sporulation genes in response to nutritional stress. Spo0A may act in concert with spo0H (a sigma factor) to control the expression of some genes that are critical to the sporulation process.</text>
</comment>
<evidence type="ECO:0000256" key="2">
    <source>
        <dbReference type="ARBA" id="ARBA00023125"/>
    </source>
</evidence>
<dbReference type="Pfam" id="PF00196">
    <property type="entry name" value="GerE"/>
    <property type="match status" value="1"/>
</dbReference>
<dbReference type="SMART" id="SM00421">
    <property type="entry name" value="HTH_LUXR"/>
    <property type="match status" value="1"/>
</dbReference>
<dbReference type="PANTHER" id="PTHR45566">
    <property type="entry name" value="HTH-TYPE TRANSCRIPTIONAL REGULATOR YHJB-RELATED"/>
    <property type="match status" value="1"/>
</dbReference>
<dbReference type="GO" id="GO:0000160">
    <property type="term" value="P:phosphorelay signal transduction system"/>
    <property type="evidence" value="ECO:0007669"/>
    <property type="project" value="InterPro"/>
</dbReference>
<gene>
    <name evidence="7" type="ORF">CJD_0440</name>
</gene>
<dbReference type="Gene3D" id="1.10.10.10">
    <property type="entry name" value="Winged helix-like DNA-binding domain superfamily/Winged helix DNA-binding domain"/>
    <property type="match status" value="1"/>
</dbReference>
<dbReference type="InterPro" id="IPR000792">
    <property type="entry name" value="Tscrpt_reg_LuxR_C"/>
</dbReference>
<evidence type="ECO:0000313" key="8">
    <source>
        <dbReference type="Proteomes" id="UP000003188"/>
    </source>
</evidence>
<feature type="domain" description="Response regulatory" evidence="6">
    <location>
        <begin position="2"/>
        <end position="124"/>
    </location>
</feature>
<evidence type="ECO:0000259" key="6">
    <source>
        <dbReference type="PROSITE" id="PS50110"/>
    </source>
</evidence>
<dbReference type="InterPro" id="IPR051015">
    <property type="entry name" value="EvgA-like"/>
</dbReference>
<dbReference type="InterPro" id="IPR011006">
    <property type="entry name" value="CheY-like_superfamily"/>
</dbReference>
<evidence type="ECO:0000256" key="4">
    <source>
        <dbReference type="PROSITE-ProRule" id="PRU00169"/>
    </source>
</evidence>
<dbReference type="PROSITE" id="PS50043">
    <property type="entry name" value="HTH_LUXR_2"/>
    <property type="match status" value="1"/>
</dbReference>
<dbReference type="InterPro" id="IPR001789">
    <property type="entry name" value="Sig_transdc_resp-reg_receiver"/>
</dbReference>
<dbReference type="SUPFAM" id="SSF52172">
    <property type="entry name" value="CheY-like"/>
    <property type="match status" value="1"/>
</dbReference>
<dbReference type="PRINTS" id="PR00038">
    <property type="entry name" value="HTHLUXR"/>
</dbReference>
<dbReference type="SUPFAM" id="SSF46894">
    <property type="entry name" value="C-terminal effector domain of the bipartite response regulators"/>
    <property type="match status" value="1"/>
</dbReference>
<protein>
    <recommendedName>
        <fullName evidence="1">Stage 0 sporulation protein A homolog</fullName>
    </recommendedName>
</protein>
<accession>B1V0D2</accession>
<dbReference type="GO" id="GO:0006355">
    <property type="term" value="P:regulation of DNA-templated transcription"/>
    <property type="evidence" value="ECO:0007669"/>
    <property type="project" value="InterPro"/>
</dbReference>
<dbReference type="AlphaFoldDB" id="B1V0D2"/>
<feature type="domain" description="HTH luxR-type" evidence="5">
    <location>
        <begin position="133"/>
        <end position="198"/>
    </location>
</feature>
<dbReference type="InterPro" id="IPR016032">
    <property type="entry name" value="Sig_transdc_resp-reg_C-effctor"/>
</dbReference>